<evidence type="ECO:0000313" key="1">
    <source>
        <dbReference type="EMBL" id="BBX30566.1"/>
    </source>
</evidence>
<protein>
    <submittedName>
        <fullName evidence="1">Uncharacterized protein</fullName>
    </submittedName>
</protein>
<sequence length="66" mass="6822">MSLCEFRAAGLFRGFTPSTFISDRQRFGQQGDAGWCTAALSRLASVRASVLPGTVTATVVLAAAGA</sequence>
<reference evidence="1 2" key="1">
    <citation type="journal article" date="2019" name="Emerg. Microbes Infect.">
        <title>Comprehensive subspecies identification of 175 nontuberculous mycobacteria species based on 7547 genomic profiles.</title>
        <authorList>
            <person name="Matsumoto Y."/>
            <person name="Kinjo T."/>
            <person name="Motooka D."/>
            <person name="Nabeya D."/>
            <person name="Jung N."/>
            <person name="Uechi K."/>
            <person name="Horii T."/>
            <person name="Iida T."/>
            <person name="Fujita J."/>
            <person name="Nakamura S."/>
        </authorList>
    </citation>
    <scope>NUCLEOTIDE SEQUENCE [LARGE SCALE GENOMIC DNA]</scope>
    <source>
        <strain evidence="1 2">JCM 12272</strain>
        <plasmid evidence="1">pJCM12272</plasmid>
    </source>
</reference>
<gene>
    <name evidence="1" type="ORF">MALV_56910</name>
</gene>
<name>A0A6N4UZT4_9MYCO</name>
<geneLocation type="plasmid" evidence="1 2">
    <name>pJCM12272</name>
</geneLocation>
<proteinExistence type="predicted"/>
<dbReference type="KEGG" id="malv:MALV_56910"/>
<dbReference type="Proteomes" id="UP000466906">
    <property type="component" value="Plasmid pJCM12272"/>
</dbReference>
<dbReference type="EMBL" id="AP022566">
    <property type="protein sequence ID" value="BBX30566.1"/>
    <property type="molecule type" value="Genomic_DNA"/>
</dbReference>
<dbReference type="AlphaFoldDB" id="A0A6N4UZT4"/>
<accession>A0A6N4UZT4</accession>
<evidence type="ECO:0000313" key="2">
    <source>
        <dbReference type="Proteomes" id="UP000466906"/>
    </source>
</evidence>
<keyword evidence="1" id="KW-0614">Plasmid</keyword>
<organism evidence="1 2">
    <name type="scientific">Mycolicibacterium alvei</name>
    <dbReference type="NCBI Taxonomy" id="67081"/>
    <lineage>
        <taxon>Bacteria</taxon>
        <taxon>Bacillati</taxon>
        <taxon>Actinomycetota</taxon>
        <taxon>Actinomycetes</taxon>
        <taxon>Mycobacteriales</taxon>
        <taxon>Mycobacteriaceae</taxon>
        <taxon>Mycolicibacterium</taxon>
    </lineage>
</organism>
<keyword evidence="2" id="KW-1185">Reference proteome</keyword>